<sequence>MRKPSAPNRSLNAGRNSAAPEGYVGVFEPDAGFLRSELAVASLIKLAKEAGCSQLFNCPVSAVNPIGWRR</sequence>
<organism evidence="1 2">
    <name type="scientific">Serratia marcescens</name>
    <dbReference type="NCBI Taxonomy" id="615"/>
    <lineage>
        <taxon>Bacteria</taxon>
        <taxon>Pseudomonadati</taxon>
        <taxon>Pseudomonadota</taxon>
        <taxon>Gammaproteobacteria</taxon>
        <taxon>Enterobacterales</taxon>
        <taxon>Yersiniaceae</taxon>
        <taxon>Serratia</taxon>
    </lineage>
</organism>
<dbReference type="EC" id="1.5.3.-" evidence="1"/>
<dbReference type="EMBL" id="UGYK01000002">
    <property type="protein sequence ID" value="SUI73342.1"/>
    <property type="molecule type" value="Genomic_DNA"/>
</dbReference>
<proteinExistence type="predicted"/>
<evidence type="ECO:0000313" key="2">
    <source>
        <dbReference type="Proteomes" id="UP000254765"/>
    </source>
</evidence>
<evidence type="ECO:0000313" key="1">
    <source>
        <dbReference type="EMBL" id="SUI73342.1"/>
    </source>
</evidence>
<dbReference type="Proteomes" id="UP000254765">
    <property type="component" value="Unassembled WGS sequence"/>
</dbReference>
<reference evidence="1 2" key="1">
    <citation type="submission" date="2018-06" db="EMBL/GenBank/DDBJ databases">
        <authorList>
            <consortium name="Pathogen Informatics"/>
            <person name="Doyle S."/>
        </authorList>
    </citation>
    <scope>NUCLEOTIDE SEQUENCE [LARGE SCALE GENOMIC DNA]</scope>
    <source>
        <strain evidence="1 2">NCTC10211</strain>
    </source>
</reference>
<gene>
    <name evidence="1" type="primary">solA_2</name>
    <name evidence="1" type="ORF">NCTC10211_04598</name>
</gene>
<protein>
    <submittedName>
        <fullName evidence="1">N-methyl-L-tryptophan oxidase</fullName>
        <ecNumber evidence="1">1.5.3.-</ecNumber>
    </submittedName>
</protein>
<accession>A0A380A4D2</accession>
<dbReference type="Gene3D" id="3.30.9.10">
    <property type="entry name" value="D-Amino Acid Oxidase, subunit A, domain 2"/>
    <property type="match status" value="1"/>
</dbReference>
<name>A0A380A4D2_SERMA</name>
<keyword evidence="1" id="KW-0560">Oxidoreductase</keyword>
<dbReference type="AlphaFoldDB" id="A0A380A4D2"/>
<dbReference type="InterPro" id="IPR036188">
    <property type="entry name" value="FAD/NAD-bd_sf"/>
</dbReference>
<dbReference type="Gene3D" id="3.50.50.60">
    <property type="entry name" value="FAD/NAD(P)-binding domain"/>
    <property type="match status" value="1"/>
</dbReference>
<dbReference type="GO" id="GO:0016491">
    <property type="term" value="F:oxidoreductase activity"/>
    <property type="evidence" value="ECO:0007669"/>
    <property type="project" value="UniProtKB-KW"/>
</dbReference>